<dbReference type="PRINTS" id="PR00377">
    <property type="entry name" value="IMPHPHTASES"/>
</dbReference>
<evidence type="ECO:0000256" key="1">
    <source>
        <dbReference type="ARBA" id="ARBA00009759"/>
    </source>
</evidence>
<evidence type="ECO:0000256" key="4">
    <source>
        <dbReference type="ARBA" id="ARBA00022842"/>
    </source>
</evidence>
<dbReference type="OrthoDB" id="9785695at2"/>
<evidence type="ECO:0000256" key="5">
    <source>
        <dbReference type="PIRSR" id="PIRSR600760-2"/>
    </source>
</evidence>
<feature type="binding site" evidence="5">
    <location>
        <position position="80"/>
    </location>
    <ligand>
        <name>Mg(2+)</name>
        <dbReference type="ChEBI" id="CHEBI:18420"/>
        <label>1</label>
        <note>catalytic</note>
    </ligand>
</feature>
<proteinExistence type="inferred from homology"/>
<accession>A0A086XV55</accession>
<dbReference type="STRING" id="1105367.CG50_02715"/>
<dbReference type="PANTHER" id="PTHR20854">
    <property type="entry name" value="INOSITOL MONOPHOSPHATASE"/>
    <property type="match status" value="1"/>
</dbReference>
<feature type="binding site" evidence="5">
    <location>
        <position position="82"/>
    </location>
    <ligand>
        <name>Mg(2+)</name>
        <dbReference type="ChEBI" id="CHEBI:18420"/>
        <label>1</label>
        <note>catalytic</note>
    </ligand>
</feature>
<evidence type="ECO:0000256" key="2">
    <source>
        <dbReference type="ARBA" id="ARBA00022723"/>
    </source>
</evidence>
<dbReference type="GO" id="GO:0007165">
    <property type="term" value="P:signal transduction"/>
    <property type="evidence" value="ECO:0007669"/>
    <property type="project" value="TreeGrafter"/>
</dbReference>
<name>A0A086XV55_9RHOB</name>
<evidence type="ECO:0000313" key="6">
    <source>
        <dbReference type="EMBL" id="KFI25905.1"/>
    </source>
</evidence>
<gene>
    <name evidence="6" type="ORF">CG50_02715</name>
</gene>
<dbReference type="InterPro" id="IPR000760">
    <property type="entry name" value="Inositol_monophosphatase-like"/>
</dbReference>
<dbReference type="GO" id="GO:0046872">
    <property type="term" value="F:metal ion binding"/>
    <property type="evidence" value="ECO:0007669"/>
    <property type="project" value="UniProtKB-KW"/>
</dbReference>
<dbReference type="Proteomes" id="UP000028824">
    <property type="component" value="Unassembled WGS sequence"/>
</dbReference>
<comment type="caution">
    <text evidence="6">The sequence shown here is derived from an EMBL/GenBank/DDBJ whole genome shotgun (WGS) entry which is preliminary data.</text>
</comment>
<dbReference type="GO" id="GO:0006020">
    <property type="term" value="P:inositol metabolic process"/>
    <property type="evidence" value="ECO:0007669"/>
    <property type="project" value="TreeGrafter"/>
</dbReference>
<keyword evidence="2 5" id="KW-0479">Metal-binding</keyword>
<feature type="binding site" evidence="5">
    <location>
        <position position="207"/>
    </location>
    <ligand>
        <name>Mg(2+)</name>
        <dbReference type="ChEBI" id="CHEBI:18420"/>
        <label>1</label>
        <note>catalytic</note>
    </ligand>
</feature>
<feature type="binding site" evidence="5">
    <location>
        <position position="83"/>
    </location>
    <ligand>
        <name>Mg(2+)</name>
        <dbReference type="ChEBI" id="CHEBI:18420"/>
        <label>1</label>
        <note>catalytic</note>
    </ligand>
</feature>
<evidence type="ECO:0008006" key="8">
    <source>
        <dbReference type="Google" id="ProtNLM"/>
    </source>
</evidence>
<dbReference type="InterPro" id="IPR020583">
    <property type="entry name" value="Inositol_monoP_metal-BS"/>
</dbReference>
<dbReference type="SUPFAM" id="SSF56655">
    <property type="entry name" value="Carbohydrate phosphatase"/>
    <property type="match status" value="1"/>
</dbReference>
<comment type="similarity">
    <text evidence="1">Belongs to the inositol monophosphatase superfamily.</text>
</comment>
<organism evidence="6 7">
    <name type="scientific">Paenirhodobacter enshiensis</name>
    <dbReference type="NCBI Taxonomy" id="1105367"/>
    <lineage>
        <taxon>Bacteria</taxon>
        <taxon>Pseudomonadati</taxon>
        <taxon>Pseudomonadota</taxon>
        <taxon>Alphaproteobacteria</taxon>
        <taxon>Rhodobacterales</taxon>
        <taxon>Rhodobacter group</taxon>
        <taxon>Paenirhodobacter</taxon>
    </lineage>
</organism>
<feature type="binding site" evidence="5">
    <location>
        <position position="64"/>
    </location>
    <ligand>
        <name>Mg(2+)</name>
        <dbReference type="ChEBI" id="CHEBI:18420"/>
        <label>1</label>
        <note>catalytic</note>
    </ligand>
</feature>
<dbReference type="RefSeq" id="WP_036637813.1">
    <property type="nucleotide sequence ID" value="NZ_JFZB01000018.1"/>
</dbReference>
<dbReference type="AlphaFoldDB" id="A0A086XV55"/>
<reference evidence="6 7" key="1">
    <citation type="submission" date="2014-03" db="EMBL/GenBank/DDBJ databases">
        <title>Genome of Paenirhodobacter enshiensis DW2-9.</title>
        <authorList>
            <person name="Wang D."/>
            <person name="Wang G."/>
        </authorList>
    </citation>
    <scope>NUCLEOTIDE SEQUENCE [LARGE SCALE GENOMIC DNA]</scope>
    <source>
        <strain evidence="6 7">DW2-9</strain>
    </source>
</reference>
<keyword evidence="7" id="KW-1185">Reference proteome</keyword>
<dbReference type="eggNOG" id="COG0483">
    <property type="taxonomic scope" value="Bacteria"/>
</dbReference>
<dbReference type="Gene3D" id="3.40.190.80">
    <property type="match status" value="1"/>
</dbReference>
<protein>
    <recommendedName>
        <fullName evidence="8">Inositol monophosphatase</fullName>
    </recommendedName>
</protein>
<dbReference type="Pfam" id="PF00459">
    <property type="entry name" value="Inositol_P"/>
    <property type="match status" value="1"/>
</dbReference>
<keyword evidence="4 5" id="KW-0460">Magnesium</keyword>
<sequence length="259" mass="26813">MLSDLIPVVEEAGALALTHFGRLSAAEIAEKGHLDLVTVADRAVEALISARLGALFPEDGIYGEEGGRAAGTSGRVWVIDPIDGTFNFVRGGIDWGVSVGLFADGRPVLGAVLQPARGRLFAGGPDVGAWLDGRPLAALSPFRAGIASAGLGLGGGQPVADGMRAMAALRHGGRAMVRIGNCCTATMAELATGEIDGYVSCGESSWDVMGMWPVVTALGAVSTLEWADRGLEGRMRFLLGKPGFVAAFDEREIFGTDTI</sequence>
<keyword evidence="3" id="KW-0378">Hydrolase</keyword>
<dbReference type="Gene3D" id="3.30.540.10">
    <property type="entry name" value="Fructose-1,6-Bisphosphatase, subunit A, domain 1"/>
    <property type="match status" value="1"/>
</dbReference>
<dbReference type="GO" id="GO:0008934">
    <property type="term" value="F:inositol monophosphate 1-phosphatase activity"/>
    <property type="evidence" value="ECO:0007669"/>
    <property type="project" value="TreeGrafter"/>
</dbReference>
<dbReference type="EMBL" id="JFZB01000018">
    <property type="protein sequence ID" value="KFI25905.1"/>
    <property type="molecule type" value="Genomic_DNA"/>
</dbReference>
<evidence type="ECO:0000313" key="7">
    <source>
        <dbReference type="Proteomes" id="UP000028824"/>
    </source>
</evidence>
<dbReference type="PROSITE" id="PS00629">
    <property type="entry name" value="IMP_1"/>
    <property type="match status" value="1"/>
</dbReference>
<comment type="cofactor">
    <cofactor evidence="5">
        <name>Mg(2+)</name>
        <dbReference type="ChEBI" id="CHEBI:18420"/>
    </cofactor>
</comment>
<evidence type="ECO:0000256" key="3">
    <source>
        <dbReference type="ARBA" id="ARBA00022801"/>
    </source>
</evidence>
<dbReference type="PANTHER" id="PTHR20854:SF4">
    <property type="entry name" value="INOSITOL-1-MONOPHOSPHATASE-RELATED"/>
    <property type="match status" value="1"/>
</dbReference>